<organism evidence="4">
    <name type="scientific">Streptomyces tendae</name>
    <dbReference type="NCBI Taxonomy" id="1932"/>
    <lineage>
        <taxon>Bacteria</taxon>
        <taxon>Bacillati</taxon>
        <taxon>Actinomycetota</taxon>
        <taxon>Actinomycetes</taxon>
        <taxon>Kitasatosporales</taxon>
        <taxon>Streptomycetaceae</taxon>
        <taxon>Streptomyces</taxon>
    </lineage>
</organism>
<dbReference type="InterPro" id="IPR050194">
    <property type="entry name" value="Glycosyltransferase_grp1"/>
</dbReference>
<protein>
    <submittedName>
        <fullName evidence="4">Glycosyltransferase family 4 protein</fullName>
        <ecNumber evidence="3">2.4.-.-</ecNumber>
    </submittedName>
</protein>
<dbReference type="Pfam" id="PF00534">
    <property type="entry name" value="Glycos_transf_1"/>
    <property type="match status" value="1"/>
</dbReference>
<name>A0A6B3QXE9_STRTE</name>
<dbReference type="SUPFAM" id="SSF53756">
    <property type="entry name" value="UDP-Glycosyltransferase/glycogen phosphorylase"/>
    <property type="match status" value="1"/>
</dbReference>
<accession>A0A6B3QXE9</accession>
<dbReference type="EMBL" id="JBIQWK010000018">
    <property type="protein sequence ID" value="MFI0577310.1"/>
    <property type="molecule type" value="Genomic_DNA"/>
</dbReference>
<keyword evidence="3" id="KW-0328">Glycosyltransferase</keyword>
<evidence type="ECO:0000313" key="4">
    <source>
        <dbReference type="EMBL" id="NEV92422.1"/>
    </source>
</evidence>
<dbReference type="EC" id="2.4.-.-" evidence="3"/>
<keyword evidence="5" id="KW-1185">Reference proteome</keyword>
<dbReference type="Gene3D" id="3.40.50.2000">
    <property type="entry name" value="Glycogen Phosphorylase B"/>
    <property type="match status" value="2"/>
</dbReference>
<evidence type="ECO:0000313" key="3">
    <source>
        <dbReference type="EMBL" id="MFI0577310.1"/>
    </source>
</evidence>
<proteinExistence type="predicted"/>
<dbReference type="EMBL" id="JAAIFS010000014">
    <property type="protein sequence ID" value="NEV92422.1"/>
    <property type="molecule type" value="Genomic_DNA"/>
</dbReference>
<dbReference type="AlphaFoldDB" id="A0A6B3QXE9"/>
<gene>
    <name evidence="3" type="ORF">ACH3YB_37405</name>
    <name evidence="4" type="ORF">GUR47_37970</name>
</gene>
<dbReference type="PANTHER" id="PTHR45947">
    <property type="entry name" value="SULFOQUINOVOSYL TRANSFERASE SQD2"/>
    <property type="match status" value="1"/>
</dbReference>
<dbReference type="RefSeq" id="WP_164461191.1">
    <property type="nucleotide sequence ID" value="NZ_JAAIFS010000014.1"/>
</dbReference>
<dbReference type="GO" id="GO:0016758">
    <property type="term" value="F:hexosyltransferase activity"/>
    <property type="evidence" value="ECO:0007669"/>
    <property type="project" value="TreeGrafter"/>
</dbReference>
<reference evidence="4" key="1">
    <citation type="journal article" date="2020" name="Microorganisms">
        <title>Isolation, Genomic and Metabolomic Characterization of Streptomyces tendae VITAKN with Quorum Sensing Inhibitory Activity from Southern India.</title>
        <authorList>
            <person name="Ishaque N.M."/>
            <person name="Burgsdorf I."/>
            <person name="Limlingan Malit J.J."/>
            <person name="Saha S."/>
            <person name="Teta R."/>
            <person name="Ewe D."/>
            <person name="Kannabiran K."/>
            <person name="Hrouzek P."/>
            <person name="Steindler L."/>
            <person name="Costantino V."/>
            <person name="Saurav K."/>
        </authorList>
    </citation>
    <scope>NUCLEOTIDE SEQUENCE</scope>
    <source>
        <strain evidence="4">VITAKN</strain>
    </source>
</reference>
<dbReference type="InterPro" id="IPR001296">
    <property type="entry name" value="Glyco_trans_1"/>
</dbReference>
<reference evidence="3 5" key="2">
    <citation type="submission" date="2024-10" db="EMBL/GenBank/DDBJ databases">
        <authorList>
            <person name="Wannawong T."/>
            <person name="Kuncharoen N."/>
            <person name="Mhuantong W."/>
        </authorList>
    </citation>
    <scope>NUCLEOTIDE SEQUENCE [LARGE SCALE GENOMIC DNA]</scope>
    <source>
        <strain evidence="3 5">CALK1-4</strain>
    </source>
</reference>
<evidence type="ECO:0000256" key="1">
    <source>
        <dbReference type="ARBA" id="ARBA00022679"/>
    </source>
</evidence>
<dbReference type="Proteomes" id="UP001610810">
    <property type="component" value="Unassembled WGS sequence"/>
</dbReference>
<dbReference type="PANTHER" id="PTHR45947:SF3">
    <property type="entry name" value="SULFOQUINOVOSYL TRANSFERASE SQD2"/>
    <property type="match status" value="1"/>
</dbReference>
<evidence type="ECO:0000259" key="2">
    <source>
        <dbReference type="Pfam" id="PF00534"/>
    </source>
</evidence>
<sequence>MTSDARTRARTLIVTNDFPPRQGGIETFVRELADRFPPDEVVVLTSAPPATAGPGETFPYPVVRHPARTLLPTPRAAAHAGEVARRYGCDRVWFGAAAPLALMAGQLRRTAGVRTVVATTHGHEVWWARTPGARGLLRRIGGQVDTLTWLGASTRGPIEAALAPGTRTARLVPGVDTRAFHPGVDGAPVRTRYGLGHRPVILCAARLVRRKGQDTLIRALPWVRRAVPDAVLLLVGDGPYAPALRQLALREGVLDSVVLAGGHPHHALPAFYAAADAFAMPCRTRRGGLEVEGLGIVYLEAAASGLPVVAGDSGGAPDAVREGETGHVVDGRSVAATADRLVRLLRDPRSARAMGDAGRRWVRTAWSWDDAYVRLRDLLAGGAADCRTVGSCTPAAHRPTAPDQHHPYT</sequence>
<dbReference type="CDD" id="cd03801">
    <property type="entry name" value="GT4_PimA-like"/>
    <property type="match status" value="1"/>
</dbReference>
<comment type="caution">
    <text evidence="4">The sequence shown here is derived from an EMBL/GenBank/DDBJ whole genome shotgun (WGS) entry which is preliminary data.</text>
</comment>
<keyword evidence="1 4" id="KW-0808">Transferase</keyword>
<evidence type="ECO:0000313" key="5">
    <source>
        <dbReference type="Proteomes" id="UP001610810"/>
    </source>
</evidence>
<dbReference type="FunFam" id="3.40.50.2000:FF:000069">
    <property type="entry name" value="Alpha-(1-6)-phosphatidylinositol monomannoside mannosyltransferase"/>
    <property type="match status" value="1"/>
</dbReference>
<feature type="domain" description="Glycosyl transferase family 1" evidence="2">
    <location>
        <begin position="198"/>
        <end position="361"/>
    </location>
</feature>